<dbReference type="PIRSF" id="PIRSF004505">
    <property type="entry name" value="MT_bac"/>
    <property type="match status" value="1"/>
</dbReference>
<reference evidence="8" key="2">
    <citation type="submission" date="2010-03" db="EMBL/GenBank/DDBJ databases">
        <authorList>
            <person name="Pajon A."/>
        </authorList>
    </citation>
    <scope>NUCLEOTIDE SEQUENCE</scope>
    <source>
        <strain evidence="8">Type strain: 18P13</strain>
    </source>
</reference>
<feature type="binding site" evidence="7">
    <location>
        <begin position="126"/>
        <end position="131"/>
    </location>
    <ligand>
        <name>S-adenosyl-L-methionine</name>
        <dbReference type="ChEBI" id="CHEBI:59789"/>
    </ligand>
</feature>
<dbReference type="PANTHER" id="PTHR33603:SF1">
    <property type="entry name" value="RIBOSOMAL RNA LARGE SUBUNIT METHYLTRANSFERASE H"/>
    <property type="match status" value="1"/>
</dbReference>
<feature type="binding site" evidence="7">
    <location>
        <position position="75"/>
    </location>
    <ligand>
        <name>S-adenosyl-L-methionine</name>
        <dbReference type="ChEBI" id="CHEBI:59789"/>
    </ligand>
</feature>
<dbReference type="STRING" id="213810.RUM_02160"/>
<dbReference type="PATRIC" id="fig|213810.4.peg.66"/>
<comment type="function">
    <text evidence="7">Specifically methylates the pseudouridine at position 1915 (m3Psi1915) in 23S rRNA.</text>
</comment>
<keyword evidence="2 7" id="KW-0698">rRNA processing</keyword>
<keyword evidence="4 7" id="KW-0808">Transferase</keyword>
<protein>
    <recommendedName>
        <fullName evidence="7">Ribosomal RNA large subunit methyltransferase H</fullName>
        <ecNumber evidence="7">2.1.1.177</ecNumber>
    </recommendedName>
    <alternativeName>
        <fullName evidence="7">23S rRNA (pseudouridine1915-N3)-methyltransferase</fullName>
    </alternativeName>
    <alternativeName>
        <fullName evidence="7">23S rRNA m3Psi1915 methyltransferase</fullName>
    </alternativeName>
    <alternativeName>
        <fullName evidence="7">rRNA (pseudouridine-N3-)-methyltransferase RlmH</fullName>
    </alternativeName>
</protein>
<evidence type="ECO:0000256" key="4">
    <source>
        <dbReference type="ARBA" id="ARBA00022679"/>
    </source>
</evidence>
<feature type="binding site" evidence="7">
    <location>
        <position position="107"/>
    </location>
    <ligand>
        <name>S-adenosyl-L-methionine</name>
        <dbReference type="ChEBI" id="CHEBI:59789"/>
    </ligand>
</feature>
<evidence type="ECO:0000256" key="6">
    <source>
        <dbReference type="ARBA" id="ARBA00038303"/>
    </source>
</evidence>
<accession>D4LA21</accession>
<dbReference type="NCBIfam" id="NF000985">
    <property type="entry name" value="PRK00103.1-3"/>
    <property type="match status" value="1"/>
</dbReference>
<dbReference type="CDD" id="cd18081">
    <property type="entry name" value="RlmH-like"/>
    <property type="match status" value="1"/>
</dbReference>
<gene>
    <name evidence="7" type="primary">rlmH</name>
    <name evidence="8" type="ordered locus">RUM_02160</name>
</gene>
<dbReference type="EMBL" id="FP929052">
    <property type="protein sequence ID" value="CBL16466.1"/>
    <property type="molecule type" value="Genomic_DNA"/>
</dbReference>
<dbReference type="SUPFAM" id="SSF75217">
    <property type="entry name" value="alpha/beta knot"/>
    <property type="match status" value="1"/>
</dbReference>
<dbReference type="Proteomes" id="UP000007054">
    <property type="component" value="Chromosome"/>
</dbReference>
<dbReference type="GeneID" id="83155051"/>
<comment type="similarity">
    <text evidence="6 7">Belongs to the RNA methyltransferase RlmH family.</text>
</comment>
<dbReference type="HOGENOM" id="CLU_100552_0_0_9"/>
<proteinExistence type="inferred from homology"/>
<evidence type="ECO:0000313" key="9">
    <source>
        <dbReference type="Proteomes" id="UP000007054"/>
    </source>
</evidence>
<keyword evidence="3 7" id="KW-0489">Methyltransferase</keyword>
<evidence type="ECO:0000256" key="2">
    <source>
        <dbReference type="ARBA" id="ARBA00022552"/>
    </source>
</evidence>
<dbReference type="HAMAP" id="MF_00658">
    <property type="entry name" value="23SrRNA_methyltr_H"/>
    <property type="match status" value="1"/>
</dbReference>
<evidence type="ECO:0000256" key="1">
    <source>
        <dbReference type="ARBA" id="ARBA00022490"/>
    </source>
</evidence>
<reference evidence="8" key="1">
    <citation type="submission" date="2010-03" db="EMBL/GenBank/DDBJ databases">
        <title>The genome sequence of Ruminococcus sp. 18P13.</title>
        <authorList>
            <consortium name="metaHIT consortium -- http://www.metahit.eu/"/>
            <person name="Pajon A."/>
            <person name="Turner K."/>
            <person name="Parkhill J."/>
            <person name="Bernalier A."/>
        </authorList>
    </citation>
    <scope>NUCLEOTIDE SEQUENCE [LARGE SCALE GENOMIC DNA]</scope>
    <source>
        <strain evidence="8">Type strain: 18P13</strain>
    </source>
</reference>
<dbReference type="RefSeq" id="WP_015557373.1">
    <property type="nucleotide sequence ID" value="NC_021039.1"/>
</dbReference>
<evidence type="ECO:0000313" key="8">
    <source>
        <dbReference type="EMBL" id="CBL16466.1"/>
    </source>
</evidence>
<comment type="subunit">
    <text evidence="7">Homodimer.</text>
</comment>
<dbReference type="GO" id="GO:0005737">
    <property type="term" value="C:cytoplasm"/>
    <property type="evidence" value="ECO:0007669"/>
    <property type="project" value="UniProtKB-SubCell"/>
</dbReference>
<keyword evidence="5 7" id="KW-0949">S-adenosyl-L-methionine</keyword>
<sequence>MMQVRLVTVGKLKEQYLREACAEYAKRIGRFAKLQILELEEARLPENPGEKEIAQALEAEASAIEKACAGYVIALCIEGKQQKSEAFAGLLTRLGVQGQGTVTLVIGSSFGLAERIKRRADLRLSMSEMTFPHQLARVMLLEQLYRAFQIQAGGKYHK</sequence>
<dbReference type="Gene3D" id="3.40.1280.10">
    <property type="match status" value="1"/>
</dbReference>
<dbReference type="EC" id="2.1.1.177" evidence="7"/>
<comment type="subcellular location">
    <subcellularLocation>
        <location evidence="7">Cytoplasm</location>
    </subcellularLocation>
</comment>
<dbReference type="Pfam" id="PF02590">
    <property type="entry name" value="SPOUT_MTase"/>
    <property type="match status" value="1"/>
</dbReference>
<dbReference type="InterPro" id="IPR029028">
    <property type="entry name" value="Alpha/beta_knot_MTases"/>
</dbReference>
<keyword evidence="1 7" id="KW-0963">Cytoplasm</keyword>
<dbReference type="BioCyc" id="RCHA213810:RUM_RS01010-MONOMER"/>
<evidence type="ECO:0000256" key="5">
    <source>
        <dbReference type="ARBA" id="ARBA00022691"/>
    </source>
</evidence>
<evidence type="ECO:0000256" key="3">
    <source>
        <dbReference type="ARBA" id="ARBA00022603"/>
    </source>
</evidence>
<keyword evidence="9" id="KW-1185">Reference proteome</keyword>
<organism evidence="8 9">
    <name type="scientific">Ruminococcus champanellensis (strain DSM 18848 / JCM 17042 / KCTC 15320 / 18P13)</name>
    <dbReference type="NCBI Taxonomy" id="213810"/>
    <lineage>
        <taxon>Bacteria</taxon>
        <taxon>Bacillati</taxon>
        <taxon>Bacillota</taxon>
        <taxon>Clostridia</taxon>
        <taxon>Eubacteriales</taxon>
        <taxon>Oscillospiraceae</taxon>
        <taxon>Ruminococcus</taxon>
    </lineage>
</organism>
<dbReference type="InterPro" id="IPR029026">
    <property type="entry name" value="tRNA_m1G_MTases_N"/>
</dbReference>
<evidence type="ECO:0000256" key="7">
    <source>
        <dbReference type="HAMAP-Rule" id="MF_00658"/>
    </source>
</evidence>
<comment type="catalytic activity">
    <reaction evidence="7">
        <text>pseudouridine(1915) in 23S rRNA + S-adenosyl-L-methionine = N(3)-methylpseudouridine(1915) in 23S rRNA + S-adenosyl-L-homocysteine + H(+)</text>
        <dbReference type="Rhea" id="RHEA:42752"/>
        <dbReference type="Rhea" id="RHEA-COMP:10221"/>
        <dbReference type="Rhea" id="RHEA-COMP:10222"/>
        <dbReference type="ChEBI" id="CHEBI:15378"/>
        <dbReference type="ChEBI" id="CHEBI:57856"/>
        <dbReference type="ChEBI" id="CHEBI:59789"/>
        <dbReference type="ChEBI" id="CHEBI:65314"/>
        <dbReference type="ChEBI" id="CHEBI:74486"/>
        <dbReference type="EC" id="2.1.1.177"/>
    </reaction>
</comment>
<name>D4LA21_RUMC1</name>
<dbReference type="InterPro" id="IPR003742">
    <property type="entry name" value="RlmH-like"/>
</dbReference>
<dbReference type="AlphaFoldDB" id="D4LA21"/>
<dbReference type="GO" id="GO:0070038">
    <property type="term" value="F:rRNA (pseudouridine-N3-)-methyltransferase activity"/>
    <property type="evidence" value="ECO:0007669"/>
    <property type="project" value="UniProtKB-UniRule"/>
</dbReference>
<dbReference type="KEGG" id="rch:RUM_02160"/>
<dbReference type="PANTHER" id="PTHR33603">
    <property type="entry name" value="METHYLTRANSFERASE"/>
    <property type="match status" value="1"/>
</dbReference>